<comment type="caution">
    <text evidence="1">The sequence shown here is derived from an EMBL/GenBank/DDBJ whole genome shotgun (WGS) entry which is preliminary data.</text>
</comment>
<dbReference type="AlphaFoldDB" id="A0A504YNT9"/>
<sequence length="207" mass="23250">MKQDHTSCPNFVRNGEVSTGLYPGVYLFTRPPGFIKQEEEEEVIYPVPKSNVVTVTCAVNSPRQKWTSVGHSSRTSCSNEIVITPTNSPLSGGVQWEQNQYLRCETQNHQVGPELDEPSTRNKLCISKVTFDLNRTTDEYGYPNQPHSISRLSHVSDVVPIRVHFNQSPEISGRGSRHGGSQVYIRKAPQRFQVPLTIQTEKPKGKT</sequence>
<name>A0A504YNT9_FASGI</name>
<dbReference type="OrthoDB" id="10472460at2759"/>
<keyword evidence="2" id="KW-1185">Reference proteome</keyword>
<reference evidence="1 2" key="1">
    <citation type="submission" date="2019-04" db="EMBL/GenBank/DDBJ databases">
        <title>Annotation for the trematode Fasciola gigantica.</title>
        <authorList>
            <person name="Choi Y.-J."/>
        </authorList>
    </citation>
    <scope>NUCLEOTIDE SEQUENCE [LARGE SCALE GENOMIC DNA]</scope>
    <source>
        <strain evidence="1">Uganda_cow_1</strain>
    </source>
</reference>
<accession>A0A504YNT9</accession>
<protein>
    <submittedName>
        <fullName evidence="1">Uncharacterized protein</fullName>
    </submittedName>
</protein>
<evidence type="ECO:0000313" key="1">
    <source>
        <dbReference type="EMBL" id="TPP61991.1"/>
    </source>
</evidence>
<organism evidence="1 2">
    <name type="scientific">Fasciola gigantica</name>
    <name type="common">Giant liver fluke</name>
    <dbReference type="NCBI Taxonomy" id="46835"/>
    <lineage>
        <taxon>Eukaryota</taxon>
        <taxon>Metazoa</taxon>
        <taxon>Spiralia</taxon>
        <taxon>Lophotrochozoa</taxon>
        <taxon>Platyhelminthes</taxon>
        <taxon>Trematoda</taxon>
        <taxon>Digenea</taxon>
        <taxon>Plagiorchiida</taxon>
        <taxon>Echinostomata</taxon>
        <taxon>Echinostomatoidea</taxon>
        <taxon>Fasciolidae</taxon>
        <taxon>Fasciola</taxon>
    </lineage>
</organism>
<proteinExistence type="predicted"/>
<gene>
    <name evidence="1" type="ORF">FGIG_00282</name>
</gene>
<evidence type="ECO:0000313" key="2">
    <source>
        <dbReference type="Proteomes" id="UP000316759"/>
    </source>
</evidence>
<dbReference type="EMBL" id="SUNJ01007449">
    <property type="protein sequence ID" value="TPP61991.1"/>
    <property type="molecule type" value="Genomic_DNA"/>
</dbReference>
<dbReference type="Proteomes" id="UP000316759">
    <property type="component" value="Unassembled WGS sequence"/>
</dbReference>